<evidence type="ECO:0000256" key="5">
    <source>
        <dbReference type="ARBA" id="ARBA00023288"/>
    </source>
</evidence>
<evidence type="ECO:0000313" key="9">
    <source>
        <dbReference type="Proteomes" id="UP000813068"/>
    </source>
</evidence>
<organism evidence="8 9">
    <name type="scientific">Geopseudomonas aromaticivorans</name>
    <dbReference type="NCBI Taxonomy" id="2849492"/>
    <lineage>
        <taxon>Bacteria</taxon>
        <taxon>Pseudomonadati</taxon>
        <taxon>Pseudomonadota</taxon>
        <taxon>Gammaproteobacteria</taxon>
        <taxon>Pseudomonadales</taxon>
        <taxon>Pseudomonadaceae</taxon>
        <taxon>Geopseudomonas</taxon>
    </lineage>
</organism>
<dbReference type="RefSeq" id="WP_217682324.1">
    <property type="nucleotide sequence ID" value="NZ_JAHRGL010000040.1"/>
</dbReference>
<keyword evidence="3 6" id="KW-0564">Palmitate</keyword>
<evidence type="ECO:0000256" key="6">
    <source>
        <dbReference type="HAMAP-Rule" id="MF_01186"/>
    </source>
</evidence>
<name>A0ABS6MYI2_9GAMM</name>
<feature type="region of interest" description="Disordered" evidence="7">
    <location>
        <begin position="166"/>
        <end position="198"/>
    </location>
</feature>
<protein>
    <recommendedName>
        <fullName evidence="6">LPS-assembly lipoprotein LptE</fullName>
    </recommendedName>
</protein>
<comment type="subcellular location">
    <subcellularLocation>
        <location evidence="6">Cell outer membrane</location>
        <topology evidence="6">Lipid-anchor</topology>
    </subcellularLocation>
</comment>
<comment type="caution">
    <text evidence="8">The sequence shown here is derived from an EMBL/GenBank/DDBJ whole genome shotgun (WGS) entry which is preliminary data.</text>
</comment>
<dbReference type="Pfam" id="PF04390">
    <property type="entry name" value="LptE"/>
    <property type="match status" value="1"/>
</dbReference>
<keyword evidence="2 6" id="KW-0472">Membrane</keyword>
<feature type="compositionally biased region" description="Basic and acidic residues" evidence="7">
    <location>
        <begin position="166"/>
        <end position="178"/>
    </location>
</feature>
<evidence type="ECO:0000256" key="1">
    <source>
        <dbReference type="ARBA" id="ARBA00022729"/>
    </source>
</evidence>
<evidence type="ECO:0000256" key="2">
    <source>
        <dbReference type="ARBA" id="ARBA00023136"/>
    </source>
</evidence>
<dbReference type="PROSITE" id="PS51257">
    <property type="entry name" value="PROKAR_LIPOPROTEIN"/>
    <property type="match status" value="1"/>
</dbReference>
<proteinExistence type="inferred from homology"/>
<dbReference type="InterPro" id="IPR007485">
    <property type="entry name" value="LPS_assembly_LptE"/>
</dbReference>
<evidence type="ECO:0000313" key="8">
    <source>
        <dbReference type="EMBL" id="MBV2133882.1"/>
    </source>
</evidence>
<feature type="compositionally biased region" description="Low complexity" evidence="7">
    <location>
        <begin position="179"/>
        <end position="198"/>
    </location>
</feature>
<dbReference type="HAMAP" id="MF_01186">
    <property type="entry name" value="LPS_assembly_LptE"/>
    <property type="match status" value="1"/>
</dbReference>
<gene>
    <name evidence="6" type="primary">lptE</name>
    <name evidence="8" type="ORF">KRX52_13970</name>
</gene>
<comment type="similarity">
    <text evidence="6">Belongs to the LptE lipoprotein family.</text>
</comment>
<keyword evidence="1 6" id="KW-0732">Signal</keyword>
<sequence length="198" mass="21952">MKRSLTGLLLVMLTTTLVACGFQLRGVGSNDFALKELDLSARNAYGQTVKDVRRLLEASGVRVHDGAPYELVLTHEGEQQRTASYTSSARSAEYQLTTSLDYQIRSGNLSLLDDKLEVQRVYVHDSNNLIGSDQESQQLRTEMRRELVQQLLMRLQQLTPARLGELQEKAQARAEAEAKASAAARQSAPAPALPLLQR</sequence>
<evidence type="ECO:0000256" key="7">
    <source>
        <dbReference type="SAM" id="MobiDB-lite"/>
    </source>
</evidence>
<comment type="subunit">
    <text evidence="6">Component of the lipopolysaccharide transport and assembly complex. Interacts with LptD.</text>
</comment>
<dbReference type="EMBL" id="JAHRGL010000040">
    <property type="protein sequence ID" value="MBV2133882.1"/>
    <property type="molecule type" value="Genomic_DNA"/>
</dbReference>
<keyword evidence="4 6" id="KW-0998">Cell outer membrane</keyword>
<reference evidence="8 9" key="1">
    <citation type="submission" date="2021-06" db="EMBL/GenBank/DDBJ databases">
        <title>Differences between aerobic and microaerobic xylene degrading microbial communities.</title>
        <authorList>
            <person name="Banerjee S."/>
            <person name="Tancsics A."/>
        </authorList>
    </citation>
    <scope>NUCLEOTIDE SEQUENCE [LARGE SCALE GENOMIC DNA]</scope>
    <source>
        <strain evidence="8 9">MAP12</strain>
    </source>
</reference>
<evidence type="ECO:0000256" key="4">
    <source>
        <dbReference type="ARBA" id="ARBA00023237"/>
    </source>
</evidence>
<accession>A0ABS6MYI2</accession>
<comment type="function">
    <text evidence="6">Together with LptD, is involved in the assembly of lipopolysaccharide (LPS) at the surface of the outer membrane. Required for the proper assembly of LptD. Binds LPS and may serve as the LPS recognition site at the outer membrane.</text>
</comment>
<evidence type="ECO:0000256" key="3">
    <source>
        <dbReference type="ARBA" id="ARBA00023139"/>
    </source>
</evidence>
<keyword evidence="5 6" id="KW-0449">Lipoprotein</keyword>
<dbReference type="PANTHER" id="PTHR38098">
    <property type="entry name" value="LPS-ASSEMBLY LIPOPROTEIN LPTE"/>
    <property type="match status" value="1"/>
</dbReference>
<keyword evidence="9" id="KW-1185">Reference proteome</keyword>
<dbReference type="Proteomes" id="UP000813068">
    <property type="component" value="Unassembled WGS sequence"/>
</dbReference>
<dbReference type="PANTHER" id="PTHR38098:SF1">
    <property type="entry name" value="LPS-ASSEMBLY LIPOPROTEIN LPTE"/>
    <property type="match status" value="1"/>
</dbReference>